<feature type="compositionally biased region" description="Basic and acidic residues" evidence="1">
    <location>
        <begin position="58"/>
        <end position="70"/>
    </location>
</feature>
<protein>
    <recommendedName>
        <fullName evidence="5">Lipoprotein</fullName>
    </recommendedName>
</protein>
<dbReference type="AlphaFoldDB" id="A0A919N6L3"/>
<accession>A0A919N6L3</accession>
<evidence type="ECO:0008006" key="5">
    <source>
        <dbReference type="Google" id="ProtNLM"/>
    </source>
</evidence>
<name>A0A919N6L3_9ACTN</name>
<feature type="compositionally biased region" description="Low complexity" evidence="1">
    <location>
        <begin position="48"/>
        <end position="57"/>
    </location>
</feature>
<keyword evidence="4" id="KW-1185">Reference proteome</keyword>
<feature type="signal peptide" evidence="2">
    <location>
        <begin position="1"/>
        <end position="24"/>
    </location>
</feature>
<organism evidence="3 4">
    <name type="scientific">Actinoplanes siamensis</name>
    <dbReference type="NCBI Taxonomy" id="1223317"/>
    <lineage>
        <taxon>Bacteria</taxon>
        <taxon>Bacillati</taxon>
        <taxon>Actinomycetota</taxon>
        <taxon>Actinomycetes</taxon>
        <taxon>Micromonosporales</taxon>
        <taxon>Micromonosporaceae</taxon>
        <taxon>Actinoplanes</taxon>
    </lineage>
</organism>
<proteinExistence type="predicted"/>
<reference evidence="3" key="1">
    <citation type="submission" date="2021-01" db="EMBL/GenBank/DDBJ databases">
        <title>Whole genome shotgun sequence of Actinoplanes siamensis NBRC 109076.</title>
        <authorList>
            <person name="Komaki H."/>
            <person name="Tamura T."/>
        </authorList>
    </citation>
    <scope>NUCLEOTIDE SEQUENCE</scope>
    <source>
        <strain evidence="3">NBRC 109076</strain>
    </source>
</reference>
<evidence type="ECO:0000256" key="1">
    <source>
        <dbReference type="SAM" id="MobiDB-lite"/>
    </source>
</evidence>
<dbReference type="EMBL" id="BOMW01000026">
    <property type="protein sequence ID" value="GIF05413.1"/>
    <property type="molecule type" value="Genomic_DNA"/>
</dbReference>
<dbReference type="RefSeq" id="WP_203680098.1">
    <property type="nucleotide sequence ID" value="NZ_BOMW01000026.1"/>
</dbReference>
<evidence type="ECO:0000256" key="2">
    <source>
        <dbReference type="SAM" id="SignalP"/>
    </source>
</evidence>
<evidence type="ECO:0000313" key="4">
    <source>
        <dbReference type="Proteomes" id="UP000629619"/>
    </source>
</evidence>
<dbReference type="Proteomes" id="UP000629619">
    <property type="component" value="Unassembled WGS sequence"/>
</dbReference>
<gene>
    <name evidence="3" type="ORF">Asi03nite_29510</name>
</gene>
<keyword evidence="2" id="KW-0732">Signal</keyword>
<feature type="region of interest" description="Disordered" evidence="1">
    <location>
        <begin position="48"/>
        <end position="74"/>
    </location>
</feature>
<dbReference type="PROSITE" id="PS51257">
    <property type="entry name" value="PROKAR_LIPOPROTEIN"/>
    <property type="match status" value="1"/>
</dbReference>
<sequence>MFTRTAVLAVAATGLIALTGCDKAETAAAPAPAATTATAARTATATTTTVAAAATKPATERAKPATERAKPAGGCPVATATLQKLADYPAGWRIDESSVKCKDDWAVASMIAPSPDQQGDGRIFFAYDRKTGKWAKKGEGSAVECGAGDAMNIPPSTGFCG</sequence>
<evidence type="ECO:0000313" key="3">
    <source>
        <dbReference type="EMBL" id="GIF05413.1"/>
    </source>
</evidence>
<feature type="chain" id="PRO_5039656755" description="Lipoprotein" evidence="2">
    <location>
        <begin position="25"/>
        <end position="161"/>
    </location>
</feature>
<comment type="caution">
    <text evidence="3">The sequence shown here is derived from an EMBL/GenBank/DDBJ whole genome shotgun (WGS) entry which is preliminary data.</text>
</comment>